<dbReference type="RefSeq" id="WP_102720980.1">
    <property type="nucleotide sequence ID" value="NZ_CACRSS010000016.1"/>
</dbReference>
<dbReference type="EC" id="6.1.1.21" evidence="3 10"/>
<proteinExistence type="inferred from homology"/>
<feature type="binding site" evidence="11">
    <location>
        <begin position="81"/>
        <end position="83"/>
    </location>
    <ligand>
        <name>L-histidine</name>
        <dbReference type="ChEBI" id="CHEBI:57595"/>
    </ligand>
</feature>
<dbReference type="Gene3D" id="3.30.930.10">
    <property type="entry name" value="Bira Bifunctional Protein, Domain 2"/>
    <property type="match status" value="1"/>
</dbReference>
<evidence type="ECO:0000256" key="9">
    <source>
        <dbReference type="ARBA" id="ARBA00047639"/>
    </source>
</evidence>
<evidence type="ECO:0000256" key="1">
    <source>
        <dbReference type="ARBA" id="ARBA00008226"/>
    </source>
</evidence>
<name>A0A6N2TJT4_9BACT</name>
<feature type="binding site" evidence="11">
    <location>
        <position position="111"/>
    </location>
    <ligand>
        <name>L-histidine</name>
        <dbReference type="ChEBI" id="CHEBI:57595"/>
    </ligand>
</feature>
<evidence type="ECO:0000256" key="6">
    <source>
        <dbReference type="ARBA" id="ARBA00022741"/>
    </source>
</evidence>
<comment type="subunit">
    <text evidence="2">Homodimer.</text>
</comment>
<dbReference type="InterPro" id="IPR036621">
    <property type="entry name" value="Anticodon-bd_dom_sf"/>
</dbReference>
<dbReference type="InterPro" id="IPR006195">
    <property type="entry name" value="aa-tRNA-synth_II"/>
</dbReference>
<dbReference type="GO" id="GO:0006427">
    <property type="term" value="P:histidyl-tRNA aminoacylation"/>
    <property type="evidence" value="ECO:0007669"/>
    <property type="project" value="UniProtKB-UniRule"/>
</dbReference>
<dbReference type="SUPFAM" id="SSF52954">
    <property type="entry name" value="Class II aaRS ABD-related"/>
    <property type="match status" value="1"/>
</dbReference>
<dbReference type="InterPro" id="IPR015807">
    <property type="entry name" value="His-tRNA-ligase"/>
</dbReference>
<evidence type="ECO:0000256" key="3">
    <source>
        <dbReference type="ARBA" id="ARBA00012815"/>
    </source>
</evidence>
<dbReference type="PIRSF" id="PIRSF001549">
    <property type="entry name" value="His-tRNA_synth"/>
    <property type="match status" value="1"/>
</dbReference>
<evidence type="ECO:0000256" key="7">
    <source>
        <dbReference type="ARBA" id="ARBA00022917"/>
    </source>
</evidence>
<feature type="binding site" evidence="11">
    <location>
        <position position="125"/>
    </location>
    <ligand>
        <name>L-histidine</name>
        <dbReference type="ChEBI" id="CHEBI:57595"/>
    </ligand>
</feature>
<dbReference type="GO" id="GO:0004821">
    <property type="term" value="F:histidine-tRNA ligase activity"/>
    <property type="evidence" value="ECO:0007669"/>
    <property type="project" value="UniProtKB-UniRule"/>
</dbReference>
<feature type="binding site" evidence="11">
    <location>
        <begin position="259"/>
        <end position="260"/>
    </location>
    <ligand>
        <name>L-histidine</name>
        <dbReference type="ChEBI" id="CHEBI:57595"/>
    </ligand>
</feature>
<keyword evidence="8" id="KW-0030">Aminoacyl-tRNA synthetase</keyword>
<evidence type="ECO:0000256" key="2">
    <source>
        <dbReference type="ARBA" id="ARBA00011738"/>
    </source>
</evidence>
<evidence type="ECO:0000256" key="5">
    <source>
        <dbReference type="ARBA" id="ARBA00022598"/>
    </source>
</evidence>
<dbReference type="NCBIfam" id="TIGR00442">
    <property type="entry name" value="hisS"/>
    <property type="match status" value="1"/>
</dbReference>
<dbReference type="OrthoDB" id="9800814at2"/>
<evidence type="ECO:0000256" key="8">
    <source>
        <dbReference type="ARBA" id="ARBA00023146"/>
    </source>
</evidence>
<accession>A0A6N2TJT4</accession>
<dbReference type="GO" id="GO:0005737">
    <property type="term" value="C:cytoplasm"/>
    <property type="evidence" value="ECO:0007669"/>
    <property type="project" value="UniProtKB-UniRule"/>
</dbReference>
<evidence type="ECO:0000259" key="12">
    <source>
        <dbReference type="PROSITE" id="PS50862"/>
    </source>
</evidence>
<feature type="domain" description="Aminoacyl-transfer RNA synthetases class-II family profile" evidence="12">
    <location>
        <begin position="22"/>
        <end position="305"/>
    </location>
</feature>
<dbReference type="GO" id="GO:0005524">
    <property type="term" value="F:ATP binding"/>
    <property type="evidence" value="ECO:0007669"/>
    <property type="project" value="InterPro"/>
</dbReference>
<comment type="catalytic activity">
    <reaction evidence="9">
        <text>tRNA(His) + L-histidine + ATP = L-histidyl-tRNA(His) + AMP + diphosphate + H(+)</text>
        <dbReference type="Rhea" id="RHEA:17313"/>
        <dbReference type="Rhea" id="RHEA-COMP:9665"/>
        <dbReference type="Rhea" id="RHEA-COMP:9689"/>
        <dbReference type="ChEBI" id="CHEBI:15378"/>
        <dbReference type="ChEBI" id="CHEBI:30616"/>
        <dbReference type="ChEBI" id="CHEBI:33019"/>
        <dbReference type="ChEBI" id="CHEBI:57595"/>
        <dbReference type="ChEBI" id="CHEBI:78442"/>
        <dbReference type="ChEBI" id="CHEBI:78527"/>
        <dbReference type="ChEBI" id="CHEBI:456215"/>
        <dbReference type="EC" id="6.1.1.21"/>
    </reaction>
</comment>
<dbReference type="AlphaFoldDB" id="A0A6N2TJT4"/>
<dbReference type="CDD" id="cd00773">
    <property type="entry name" value="HisRS-like_core"/>
    <property type="match status" value="1"/>
</dbReference>
<reference evidence="13" key="1">
    <citation type="submission" date="2019-11" db="EMBL/GenBank/DDBJ databases">
        <authorList>
            <person name="Feng L."/>
        </authorList>
    </citation>
    <scope>NUCLEOTIDE SEQUENCE</scope>
    <source>
        <strain evidence="13">AMuciniphilaLFYP55</strain>
    </source>
</reference>
<protein>
    <recommendedName>
        <fullName evidence="4 10">Histidine--tRNA ligase</fullName>
        <ecNumber evidence="3 10">6.1.1.21</ecNumber>
    </recommendedName>
</protein>
<keyword evidence="5 13" id="KW-0436">Ligase</keyword>
<dbReference type="SUPFAM" id="SSF55681">
    <property type="entry name" value="Class II aaRS and biotin synthetases"/>
    <property type="match status" value="1"/>
</dbReference>
<feature type="binding site" evidence="11">
    <location>
        <position position="255"/>
    </location>
    <ligand>
        <name>L-histidine</name>
        <dbReference type="ChEBI" id="CHEBI:57595"/>
    </ligand>
</feature>
<organism evidence="13">
    <name type="scientific">Akkermansia muciniphila</name>
    <dbReference type="NCBI Taxonomy" id="239935"/>
    <lineage>
        <taxon>Bacteria</taxon>
        <taxon>Pseudomonadati</taxon>
        <taxon>Verrucomicrobiota</taxon>
        <taxon>Verrucomicrobiia</taxon>
        <taxon>Verrucomicrobiales</taxon>
        <taxon>Akkermansiaceae</taxon>
        <taxon>Akkermansia</taxon>
    </lineage>
</organism>
<dbReference type="InterPro" id="IPR045864">
    <property type="entry name" value="aa-tRNA-synth_II/BPL/LPL"/>
</dbReference>
<dbReference type="PANTHER" id="PTHR43707">
    <property type="entry name" value="HISTIDYL-TRNA SYNTHETASE"/>
    <property type="match status" value="1"/>
</dbReference>
<dbReference type="InterPro" id="IPR041715">
    <property type="entry name" value="HisRS-like_core"/>
</dbReference>
<gene>
    <name evidence="13" type="primary">hisS</name>
    <name evidence="13" type="ORF">AMLFYP55_00446</name>
</gene>
<dbReference type="PANTHER" id="PTHR43707:SF1">
    <property type="entry name" value="HISTIDINE--TRNA LIGASE, MITOCHONDRIAL-RELATED"/>
    <property type="match status" value="1"/>
</dbReference>
<dbReference type="Pfam" id="PF03129">
    <property type="entry name" value="HGTP_anticodon"/>
    <property type="match status" value="1"/>
</dbReference>
<keyword evidence="7" id="KW-0648">Protein biosynthesis</keyword>
<dbReference type="PROSITE" id="PS50862">
    <property type="entry name" value="AA_TRNA_LIGASE_II"/>
    <property type="match status" value="1"/>
</dbReference>
<keyword evidence="6" id="KW-0547">Nucleotide-binding</keyword>
<evidence type="ECO:0000256" key="10">
    <source>
        <dbReference type="NCBIfam" id="TIGR00442"/>
    </source>
</evidence>
<dbReference type="EMBL" id="CACRSS010000016">
    <property type="protein sequence ID" value="VYT05818.1"/>
    <property type="molecule type" value="Genomic_DNA"/>
</dbReference>
<comment type="similarity">
    <text evidence="1">Belongs to the class-II aminoacyl-tRNA synthetase family.</text>
</comment>
<dbReference type="InterPro" id="IPR004154">
    <property type="entry name" value="Anticodon-bd"/>
</dbReference>
<dbReference type="Pfam" id="PF13393">
    <property type="entry name" value="tRNA-synt_His"/>
    <property type="match status" value="1"/>
</dbReference>
<sequence>MPDARFQPLPGFRDFAPADCAVRNYLFNAWKRVAHRYGFLEWEGPTVEATELYLKKSGGELPTQLFRFTDQGDRDITIRPELTASLGRIAAAYQREYTKPLKWFEIGSCFRYEKPQKGRLREFYQFNADILGEGSAWADSELIALAIDCMRELGFTQNDFIVRVSDREAWIRFAAEHGVQEQDIPAFLGIVDKFERDRPEECQRKLDAFHISRSDLMAFIENPPAGASERYDILLKDLEARGLDGYVRLDLSVVRGLAYYTGLVFEIFDTQRSLRAVAGGGRYDTLVGALSNNAVDMPATGFAMGDAVITHLIDQTPHAKALKDAALAAAGCDVFMVQASENRRAEMLSIASALRDQGYSVDLPLTLTKINGQLQKAVKSGARAALIVGDEFPALELRDLHARSSSTVAMENLFDALASLTGRD</sequence>
<evidence type="ECO:0000256" key="4">
    <source>
        <dbReference type="ARBA" id="ARBA00017399"/>
    </source>
</evidence>
<dbReference type="Gene3D" id="3.40.50.800">
    <property type="entry name" value="Anticodon-binding domain"/>
    <property type="match status" value="1"/>
</dbReference>
<feature type="binding site" evidence="11">
    <location>
        <position position="129"/>
    </location>
    <ligand>
        <name>L-histidine</name>
        <dbReference type="ChEBI" id="CHEBI:57595"/>
    </ligand>
</feature>
<evidence type="ECO:0000256" key="11">
    <source>
        <dbReference type="PIRSR" id="PIRSR001549-1"/>
    </source>
</evidence>
<dbReference type="InterPro" id="IPR004516">
    <property type="entry name" value="HisRS/HisZ"/>
</dbReference>
<evidence type="ECO:0000313" key="13">
    <source>
        <dbReference type="EMBL" id="VYT05818.1"/>
    </source>
</evidence>